<dbReference type="eggNOG" id="ENOG502QSQ4">
    <property type="taxonomic scope" value="Eukaryota"/>
</dbReference>
<dbReference type="UniPathway" id="UPA00545">
    <property type="reaction ID" value="UER00823"/>
</dbReference>
<evidence type="ECO:0000259" key="9">
    <source>
        <dbReference type="Pfam" id="PF01095"/>
    </source>
</evidence>
<feature type="signal peptide" evidence="8">
    <location>
        <begin position="1"/>
        <end position="20"/>
    </location>
</feature>
<protein>
    <recommendedName>
        <fullName evidence="3">pectinesterase</fullName>
        <ecNumber evidence="3">3.1.1.11</ecNumber>
    </recommendedName>
    <alternativeName>
        <fullName evidence="6">Pectin methylesterase A</fullName>
    </alternativeName>
</protein>
<dbReference type="Proteomes" id="UP000001072">
    <property type="component" value="Unassembled WGS sequence"/>
</dbReference>
<evidence type="ECO:0000256" key="5">
    <source>
        <dbReference type="ARBA" id="ARBA00023085"/>
    </source>
</evidence>
<feature type="region of interest" description="Disordered" evidence="7">
    <location>
        <begin position="515"/>
        <end position="552"/>
    </location>
</feature>
<sequence>MSKLSFLFLLSCICHFHVHAQSDVLDSLPSVQEPNLVDELTLHTRNDPKSQASRNPDFPVANLSDWTLSNNTELPSSNITELQASSNLTGTTLTLNVTSPHSPAVVKIKLRPLILPPEASVLPKNNESKILKPSLENNNLRHPVNATKPWDTTKPPVGARVVRQDPRAGEFGTIQAALSFLKNLTAQAQNVTQTIFIYPGTYNEKLIVDYKGPLKMVGYTVDRHNFSQNLVNINGSMGAQKAGSNELSATVRIIKDDFSMYNINVYNSYGHQGHLSQAIALSGTGSRQAYYACSFFGYQDTLLTLNGYHYYSECYIQGAVDFIFTQKAVVWFEKATIGSVAPGVISANGRNDAINPSRYVFNRAKVISKGAAIGSVYLARPWGNYSRTTFQFSYLSEVVNPLAWRVWQDGDTRTNHASYTEYRNHGPGSVLFPPNWNYTLTHSQEPIDVGKPVNGSKVPVVTPPIVENATSLGVPPGSRAVWGKERARPCKITQVLGKDYAIWIDPDFGVDPFSSGNTENLAGKPSSNGTTINLGGKETSNVTASTVTGKDP</sequence>
<dbReference type="RefSeq" id="XP_007403618.1">
    <property type="nucleotide sequence ID" value="XM_007403556.1"/>
</dbReference>
<comment type="similarity">
    <text evidence="2">Belongs to the pectinesterase family.</text>
</comment>
<evidence type="ECO:0000256" key="1">
    <source>
        <dbReference type="ARBA" id="ARBA00005184"/>
    </source>
</evidence>
<evidence type="ECO:0000256" key="6">
    <source>
        <dbReference type="ARBA" id="ARBA00042203"/>
    </source>
</evidence>
<evidence type="ECO:0000313" key="10">
    <source>
        <dbReference type="EMBL" id="EGG12680.1"/>
    </source>
</evidence>
<dbReference type="GO" id="GO:0042545">
    <property type="term" value="P:cell wall modification"/>
    <property type="evidence" value="ECO:0007669"/>
    <property type="project" value="InterPro"/>
</dbReference>
<dbReference type="STRING" id="747676.F4R3S7"/>
<reference evidence="11" key="1">
    <citation type="journal article" date="2011" name="Proc. Natl. Acad. Sci. U.S.A.">
        <title>Obligate biotrophy features unraveled by the genomic analysis of rust fungi.</title>
        <authorList>
            <person name="Duplessis S."/>
            <person name="Cuomo C.A."/>
            <person name="Lin Y.-C."/>
            <person name="Aerts A."/>
            <person name="Tisserant E."/>
            <person name="Veneault-Fourrey C."/>
            <person name="Joly D.L."/>
            <person name="Hacquard S."/>
            <person name="Amselem J."/>
            <person name="Cantarel B.L."/>
            <person name="Chiu R."/>
            <person name="Coutinho P.M."/>
            <person name="Feau N."/>
            <person name="Field M."/>
            <person name="Frey P."/>
            <person name="Gelhaye E."/>
            <person name="Goldberg J."/>
            <person name="Grabherr M.G."/>
            <person name="Kodira C.D."/>
            <person name="Kohler A."/>
            <person name="Kuees U."/>
            <person name="Lindquist E.A."/>
            <person name="Lucas S.M."/>
            <person name="Mago R."/>
            <person name="Mauceli E."/>
            <person name="Morin E."/>
            <person name="Murat C."/>
            <person name="Pangilinan J.L."/>
            <person name="Park R."/>
            <person name="Pearson M."/>
            <person name="Quesneville H."/>
            <person name="Rouhier N."/>
            <person name="Sakthikumar S."/>
            <person name="Salamov A.A."/>
            <person name="Schmutz J."/>
            <person name="Selles B."/>
            <person name="Shapiro H."/>
            <person name="Tanguay P."/>
            <person name="Tuskan G.A."/>
            <person name="Henrissat B."/>
            <person name="Van de Peer Y."/>
            <person name="Rouze P."/>
            <person name="Ellis J.G."/>
            <person name="Dodds P.N."/>
            <person name="Schein J.E."/>
            <person name="Zhong S."/>
            <person name="Hamelin R.C."/>
            <person name="Grigoriev I.V."/>
            <person name="Szabo L.J."/>
            <person name="Martin F."/>
        </authorList>
    </citation>
    <scope>NUCLEOTIDE SEQUENCE [LARGE SCALE GENOMIC DNA]</scope>
    <source>
        <strain evidence="11">98AG31 / pathotype 3-4-7</strain>
    </source>
</reference>
<dbReference type="KEGG" id="mlr:MELLADRAFT_86897"/>
<dbReference type="InterPro" id="IPR012334">
    <property type="entry name" value="Pectin_lyas_fold"/>
</dbReference>
<proteinExistence type="inferred from homology"/>
<dbReference type="InterPro" id="IPR011050">
    <property type="entry name" value="Pectin_lyase_fold/virulence"/>
</dbReference>
<dbReference type="PANTHER" id="PTHR31321:SF57">
    <property type="entry name" value="PECTINESTERASE 53-RELATED"/>
    <property type="match status" value="1"/>
</dbReference>
<feature type="chain" id="PRO_5011114008" description="pectinesterase" evidence="8">
    <location>
        <begin position="21"/>
        <end position="552"/>
    </location>
</feature>
<feature type="domain" description="Pectinesterase catalytic" evidence="9">
    <location>
        <begin position="167"/>
        <end position="430"/>
    </location>
</feature>
<dbReference type="EMBL" id="GL883090">
    <property type="protein sequence ID" value="EGG12680.1"/>
    <property type="molecule type" value="Genomic_DNA"/>
</dbReference>
<dbReference type="EC" id="3.1.1.11" evidence="3"/>
<dbReference type="GO" id="GO:0030599">
    <property type="term" value="F:pectinesterase activity"/>
    <property type="evidence" value="ECO:0007669"/>
    <property type="project" value="UniProtKB-EC"/>
</dbReference>
<dbReference type="GO" id="GO:0045490">
    <property type="term" value="P:pectin catabolic process"/>
    <property type="evidence" value="ECO:0007669"/>
    <property type="project" value="UniProtKB-UniPathway"/>
</dbReference>
<comment type="pathway">
    <text evidence="1">Glycan metabolism; pectin degradation; 2-dehydro-3-deoxy-D-gluconate from pectin: step 1/5.</text>
</comment>
<dbReference type="GeneID" id="18934327"/>
<dbReference type="HOGENOM" id="CLU_493529_0_0_1"/>
<dbReference type="InParanoid" id="F4R3S7"/>
<keyword evidence="8" id="KW-0732">Signal</keyword>
<organism evidence="11">
    <name type="scientific">Melampsora larici-populina (strain 98AG31 / pathotype 3-4-7)</name>
    <name type="common">Poplar leaf rust fungus</name>
    <dbReference type="NCBI Taxonomy" id="747676"/>
    <lineage>
        <taxon>Eukaryota</taxon>
        <taxon>Fungi</taxon>
        <taxon>Dikarya</taxon>
        <taxon>Basidiomycota</taxon>
        <taxon>Pucciniomycotina</taxon>
        <taxon>Pucciniomycetes</taxon>
        <taxon>Pucciniales</taxon>
        <taxon>Melampsoraceae</taxon>
        <taxon>Melampsora</taxon>
    </lineage>
</organism>
<dbReference type="VEuPathDB" id="FungiDB:MELLADRAFT_86897"/>
<gene>
    <name evidence="10" type="ORF">MELLADRAFT_86897</name>
</gene>
<evidence type="ECO:0000256" key="3">
    <source>
        <dbReference type="ARBA" id="ARBA00013229"/>
    </source>
</evidence>
<evidence type="ECO:0000313" key="11">
    <source>
        <dbReference type="Proteomes" id="UP000001072"/>
    </source>
</evidence>
<evidence type="ECO:0000256" key="8">
    <source>
        <dbReference type="SAM" id="SignalP"/>
    </source>
</evidence>
<dbReference type="PANTHER" id="PTHR31321">
    <property type="entry name" value="ACYL-COA THIOESTER HYDROLASE YBHC-RELATED"/>
    <property type="match status" value="1"/>
</dbReference>
<dbReference type="Gene3D" id="2.160.20.10">
    <property type="entry name" value="Single-stranded right-handed beta-helix, Pectin lyase-like"/>
    <property type="match status" value="1"/>
</dbReference>
<dbReference type="SUPFAM" id="SSF51126">
    <property type="entry name" value="Pectin lyase-like"/>
    <property type="match status" value="1"/>
</dbReference>
<evidence type="ECO:0000256" key="4">
    <source>
        <dbReference type="ARBA" id="ARBA00022801"/>
    </source>
</evidence>
<accession>F4R3S7</accession>
<dbReference type="OrthoDB" id="2019149at2759"/>
<keyword evidence="11" id="KW-1185">Reference proteome</keyword>
<keyword evidence="4" id="KW-0378">Hydrolase</keyword>
<name>F4R3S7_MELLP</name>
<dbReference type="InterPro" id="IPR000070">
    <property type="entry name" value="Pectinesterase_cat"/>
</dbReference>
<evidence type="ECO:0000256" key="7">
    <source>
        <dbReference type="SAM" id="MobiDB-lite"/>
    </source>
</evidence>
<dbReference type="AlphaFoldDB" id="F4R3S7"/>
<dbReference type="Pfam" id="PF01095">
    <property type="entry name" value="Pectinesterase"/>
    <property type="match status" value="1"/>
</dbReference>
<keyword evidence="5" id="KW-0063">Aspartyl esterase</keyword>
<evidence type="ECO:0000256" key="2">
    <source>
        <dbReference type="ARBA" id="ARBA00008891"/>
    </source>
</evidence>